<dbReference type="PANTHER" id="PTHR24249:SF406">
    <property type="entry name" value="G-PROTEIN COUPLED RECEPTORS FAMILY 1 PROFILE DOMAIN-CONTAINING PROTEIN"/>
    <property type="match status" value="1"/>
</dbReference>
<dbReference type="InterPro" id="IPR000276">
    <property type="entry name" value="GPCR_Rhodpsn"/>
</dbReference>
<accession>A0A8C4X313</accession>
<evidence type="ECO:0000256" key="10">
    <source>
        <dbReference type="ARBA" id="ARBA00023224"/>
    </source>
</evidence>
<dbReference type="GeneTree" id="ENSGT00950000182934"/>
<comment type="similarity">
    <text evidence="11">Belongs to the G-protein coupled receptor 1 family.</text>
</comment>
<dbReference type="InterPro" id="IPR017452">
    <property type="entry name" value="GPCR_Rhodpsn_7TM"/>
</dbReference>
<evidence type="ECO:0000259" key="13">
    <source>
        <dbReference type="PROSITE" id="PS50262"/>
    </source>
</evidence>
<evidence type="ECO:0000256" key="11">
    <source>
        <dbReference type="RuleBase" id="RU000688"/>
    </source>
</evidence>
<evidence type="ECO:0000256" key="9">
    <source>
        <dbReference type="ARBA" id="ARBA00023180"/>
    </source>
</evidence>
<evidence type="ECO:0000256" key="2">
    <source>
        <dbReference type="ARBA" id="ARBA00022475"/>
    </source>
</evidence>
<feature type="transmembrane region" description="Helical" evidence="12">
    <location>
        <begin position="106"/>
        <end position="124"/>
    </location>
</feature>
<feature type="transmembrane region" description="Helical" evidence="12">
    <location>
        <begin position="203"/>
        <end position="221"/>
    </location>
</feature>
<evidence type="ECO:0000256" key="5">
    <source>
        <dbReference type="ARBA" id="ARBA00023040"/>
    </source>
</evidence>
<proteinExistence type="inferred from homology"/>
<evidence type="ECO:0000256" key="7">
    <source>
        <dbReference type="ARBA" id="ARBA00023157"/>
    </source>
</evidence>
<evidence type="ECO:0000256" key="6">
    <source>
        <dbReference type="ARBA" id="ARBA00023136"/>
    </source>
</evidence>
<dbReference type="PRINTS" id="PR00237">
    <property type="entry name" value="GPCRRHODOPSN"/>
</dbReference>
<keyword evidence="5 11" id="KW-0297">G-protein coupled receptor</keyword>
<feature type="transmembrane region" description="Helical" evidence="12">
    <location>
        <begin position="65"/>
        <end position="86"/>
    </location>
</feature>
<keyword evidence="2" id="KW-1003">Cell membrane</keyword>
<keyword evidence="9" id="KW-0325">Glycoprotein</keyword>
<feature type="domain" description="G-protein coupled receptors family 1 profile" evidence="13">
    <location>
        <begin position="45"/>
        <end position="308"/>
    </location>
</feature>
<dbReference type="SMART" id="SM01381">
    <property type="entry name" value="7TM_GPCR_Srsx"/>
    <property type="match status" value="1"/>
</dbReference>
<dbReference type="Proteomes" id="UP000694620">
    <property type="component" value="Chromosome 3"/>
</dbReference>
<name>A0A8C4X313_ERPCA</name>
<reference evidence="14" key="2">
    <citation type="submission" date="2025-08" db="UniProtKB">
        <authorList>
            <consortium name="Ensembl"/>
        </authorList>
    </citation>
    <scope>IDENTIFICATION</scope>
</reference>
<dbReference type="GO" id="GO:0001594">
    <property type="term" value="F:trace-amine receptor activity"/>
    <property type="evidence" value="ECO:0007669"/>
    <property type="project" value="InterPro"/>
</dbReference>
<organism evidence="14 15">
    <name type="scientific">Erpetoichthys calabaricus</name>
    <name type="common">Rope fish</name>
    <name type="synonym">Calamoichthys calabaricus</name>
    <dbReference type="NCBI Taxonomy" id="27687"/>
    <lineage>
        <taxon>Eukaryota</taxon>
        <taxon>Metazoa</taxon>
        <taxon>Chordata</taxon>
        <taxon>Craniata</taxon>
        <taxon>Vertebrata</taxon>
        <taxon>Euteleostomi</taxon>
        <taxon>Actinopterygii</taxon>
        <taxon>Polypteriformes</taxon>
        <taxon>Polypteridae</taxon>
        <taxon>Erpetoichthys</taxon>
    </lineage>
</organism>
<evidence type="ECO:0000256" key="12">
    <source>
        <dbReference type="SAM" id="Phobius"/>
    </source>
</evidence>
<feature type="transmembrane region" description="Helical" evidence="12">
    <location>
        <begin position="29"/>
        <end position="53"/>
    </location>
</feature>
<sequence length="340" mass="38871">MNLTFPYIEDYCFDDILCYKVPRTAISRFVMYSLFLIIVLMTVVGNLFVVISISHFKQLHSPNNLLVLSLAVADLLLGVFVLPFSIMATVETCWYLGTVFCKVHTTIDVMLCTVSIFHLGFIAIDRYCAVCDPLSYPNKITVKTAAIFICIGWITAFIYSFGLIYSGASSKGYEDLLAQLSCNGTKCMLLYNEIWSMVNGSTFIVHCFAMIITYIQIFKVAHRQAKIISSMENKVNPFEVRKNRLVRNREWKAAKTLALVMGVFLLCWLPYFMVSLINVFIDFSTSDMLIVFVIWLGYLNSTFNPLIYAFFYPWFRKALKLIISCKILDSSSSTIMLYTE</sequence>
<dbReference type="PROSITE" id="PS50262">
    <property type="entry name" value="G_PROTEIN_RECEP_F1_2"/>
    <property type="match status" value="1"/>
</dbReference>
<keyword evidence="7" id="KW-1015">Disulfide bond</keyword>
<reference evidence="14" key="1">
    <citation type="submission" date="2021-06" db="EMBL/GenBank/DDBJ databases">
        <authorList>
            <consortium name="Wellcome Sanger Institute Data Sharing"/>
        </authorList>
    </citation>
    <scope>NUCLEOTIDE SEQUENCE [LARGE SCALE GENOMIC DNA]</scope>
</reference>
<evidence type="ECO:0000256" key="8">
    <source>
        <dbReference type="ARBA" id="ARBA00023170"/>
    </source>
</evidence>
<evidence type="ECO:0000256" key="3">
    <source>
        <dbReference type="ARBA" id="ARBA00022692"/>
    </source>
</evidence>
<dbReference type="InterPro" id="IPR050569">
    <property type="entry name" value="TAAR"/>
</dbReference>
<feature type="transmembrane region" description="Helical" evidence="12">
    <location>
        <begin position="257"/>
        <end position="277"/>
    </location>
</feature>
<dbReference type="InterPro" id="IPR009132">
    <property type="entry name" value="TAAR_fam"/>
</dbReference>
<evidence type="ECO:0000313" key="14">
    <source>
        <dbReference type="Ensembl" id="ENSECRP00000001098.1"/>
    </source>
</evidence>
<dbReference type="SUPFAM" id="SSF81321">
    <property type="entry name" value="Family A G protein-coupled receptor-like"/>
    <property type="match status" value="1"/>
</dbReference>
<keyword evidence="10 11" id="KW-0807">Transducer</keyword>
<comment type="subcellular location">
    <subcellularLocation>
        <location evidence="1">Cell membrane</location>
        <topology evidence="1">Multi-pass membrane protein</topology>
    </subcellularLocation>
</comment>
<keyword evidence="3 11" id="KW-0812">Transmembrane</keyword>
<dbReference type="CDD" id="cd15055">
    <property type="entry name" value="7tmA_TAARs"/>
    <property type="match status" value="1"/>
</dbReference>
<keyword evidence="6 12" id="KW-0472">Membrane</keyword>
<evidence type="ECO:0000313" key="15">
    <source>
        <dbReference type="Proteomes" id="UP000694620"/>
    </source>
</evidence>
<dbReference type="Pfam" id="PF00001">
    <property type="entry name" value="7tm_1"/>
    <property type="match status" value="1"/>
</dbReference>
<keyword evidence="4 12" id="KW-1133">Transmembrane helix</keyword>
<dbReference type="Ensembl" id="ENSECRT00000001120.1">
    <property type="protein sequence ID" value="ENSECRP00000001098.1"/>
    <property type="gene ID" value="ENSECRG00000000756.1"/>
</dbReference>
<dbReference type="FunFam" id="1.20.1070.10:FF:000030">
    <property type="entry name" value="trace amine-associated receptor 1"/>
    <property type="match status" value="1"/>
</dbReference>
<protein>
    <recommendedName>
        <fullName evidence="13">G-protein coupled receptors family 1 profile domain-containing protein</fullName>
    </recommendedName>
</protein>
<keyword evidence="15" id="KW-1185">Reference proteome</keyword>
<dbReference type="Gene3D" id="1.20.1070.10">
    <property type="entry name" value="Rhodopsin 7-helix transmembrane proteins"/>
    <property type="match status" value="1"/>
</dbReference>
<feature type="transmembrane region" description="Helical" evidence="12">
    <location>
        <begin position="145"/>
        <end position="168"/>
    </location>
</feature>
<feature type="transmembrane region" description="Helical" evidence="12">
    <location>
        <begin position="289"/>
        <end position="311"/>
    </location>
</feature>
<dbReference type="PROSITE" id="PS00237">
    <property type="entry name" value="G_PROTEIN_RECEP_F1_1"/>
    <property type="match status" value="1"/>
</dbReference>
<dbReference type="PRINTS" id="PR01830">
    <property type="entry name" value="TRACEAMINER"/>
</dbReference>
<dbReference type="AlphaFoldDB" id="A0A8C4X313"/>
<evidence type="ECO:0000256" key="1">
    <source>
        <dbReference type="ARBA" id="ARBA00004651"/>
    </source>
</evidence>
<keyword evidence="8 11" id="KW-0675">Receptor</keyword>
<evidence type="ECO:0000256" key="4">
    <source>
        <dbReference type="ARBA" id="ARBA00022989"/>
    </source>
</evidence>
<dbReference type="PANTHER" id="PTHR24249">
    <property type="entry name" value="HISTAMINE RECEPTOR-RELATED G-PROTEIN COUPLED RECEPTOR"/>
    <property type="match status" value="1"/>
</dbReference>
<dbReference type="GO" id="GO:0005886">
    <property type="term" value="C:plasma membrane"/>
    <property type="evidence" value="ECO:0007669"/>
    <property type="project" value="UniProtKB-SubCell"/>
</dbReference>
<reference evidence="14" key="3">
    <citation type="submission" date="2025-09" db="UniProtKB">
        <authorList>
            <consortium name="Ensembl"/>
        </authorList>
    </citation>
    <scope>IDENTIFICATION</scope>
</reference>